<protein>
    <submittedName>
        <fullName evidence="1">Histidine kinase</fullName>
    </submittedName>
</protein>
<evidence type="ECO:0000313" key="1">
    <source>
        <dbReference type="EMBL" id="WWQ63981.1"/>
    </source>
</evidence>
<keyword evidence="2" id="KW-1185">Reference proteome</keyword>
<dbReference type="EMBL" id="CP146022">
    <property type="protein sequence ID" value="WWQ63981.1"/>
    <property type="molecule type" value="Genomic_DNA"/>
</dbReference>
<accession>A0ACD5A9U2</accession>
<keyword evidence="1" id="KW-0418">Kinase</keyword>
<dbReference type="Proteomes" id="UP001432251">
    <property type="component" value="Chromosome"/>
</dbReference>
<name>A0ACD5A9U2_9ACTN</name>
<gene>
    <name evidence="1" type="ORF">V2W30_11900</name>
</gene>
<keyword evidence="1" id="KW-0808">Transferase</keyword>
<organism evidence="1 2">
    <name type="scientific">Streptomyces citrinus</name>
    <dbReference type="NCBI Taxonomy" id="3118173"/>
    <lineage>
        <taxon>Bacteria</taxon>
        <taxon>Bacillati</taxon>
        <taxon>Actinomycetota</taxon>
        <taxon>Actinomycetes</taxon>
        <taxon>Kitasatosporales</taxon>
        <taxon>Streptomycetaceae</taxon>
        <taxon>Streptomyces</taxon>
    </lineage>
</organism>
<reference evidence="1" key="1">
    <citation type="journal article" date="2025" name="Int. J. Syst. Evol. Microbiol.">
        <title>Streptomyces citrinus sp. nov., with yellow diffusible pigment.</title>
        <authorList>
            <person name="He Y."/>
            <person name="Yang E."/>
            <person name="Xu J."/>
            <person name="Sun Y."/>
            <person name="Sun L."/>
        </authorList>
    </citation>
    <scope>NUCLEOTIDE SEQUENCE</scope>
    <source>
        <strain evidence="1">Q6</strain>
    </source>
</reference>
<proteinExistence type="predicted"/>
<evidence type="ECO:0000313" key="2">
    <source>
        <dbReference type="Proteomes" id="UP001432251"/>
    </source>
</evidence>
<sequence length="316" mass="32609">MLVVACAALSYGLGPIPFLAAAYALYPVAVTRRGPGRSAVVVGGVCVAGAALLTMSGGRHYEGGTGAVQGVFGVLVLGATWAAGAAVGERRESLRRVIEQTAERAKVEERLRIARDIHDVVTHSVGLIAVKAGIANHVVDTHPDEARDALVVIEDVSRKALRDMRATLTLLRRDEETPEPGDPHDLRPVPGLGDLPELVATAEAAGVRVDLRAHCPQQPPDGVATSAYRIVQEALTNAVKHAAPTRCRVEVAAEGGLLAIDVVDEGPVPGAPHRPAVPGGGLGLVGMRERAAAHGGTLTAGPCEGGGFRVAATLPY</sequence>